<protein>
    <recommendedName>
        <fullName evidence="5">EGF-like domain-containing protein</fullName>
    </recommendedName>
</protein>
<evidence type="ECO:0000256" key="3">
    <source>
        <dbReference type="ARBA" id="ARBA00023157"/>
    </source>
</evidence>
<organism evidence="6 7">
    <name type="scientific">Paramecium octaurelia</name>
    <dbReference type="NCBI Taxonomy" id="43137"/>
    <lineage>
        <taxon>Eukaryota</taxon>
        <taxon>Sar</taxon>
        <taxon>Alveolata</taxon>
        <taxon>Ciliophora</taxon>
        <taxon>Intramacronucleata</taxon>
        <taxon>Oligohymenophorea</taxon>
        <taxon>Peniculida</taxon>
        <taxon>Parameciidae</taxon>
        <taxon>Paramecium</taxon>
    </lineage>
</organism>
<keyword evidence="7" id="KW-1185">Reference proteome</keyword>
<keyword evidence="4" id="KW-0812">Transmembrane</keyword>
<name>A0A8S1W3G7_PAROT</name>
<sequence>MLLNDDVKPIIENKEIHENLILDANQIEYQTIYNISTPNIGYIKARIVIDMKLKRNNSLKDEYDLEQQFSGIKAFSHIDCTSLSQENIHFICTLDLQAIQQNFVEIVIQLRVQFIYRNLQVFVLQCSQNCALCQQVGEVCLKCKDQYQLFLDNCQYRNDQIGVDYYRLNYLGNEYYGNQQYISTINLLTTSIKDVNNIILDYNTTNKTKEIIINNMTHIGPFIQNEGIEYYNFNISIHEPIYIRIDYTIYLLFSDFTLSIISFSINGFEDEILLTQSKLEPLEDCYTSQYPNCKIYKFSKLYYNITQIDNLQIKGAFPLQQQISAWALDNIKVSQIEKLQCQYKKYQQVCFKQCPVGTKSVNNVCLNKIQEKFISVDLFLSYQNYSLEFLSNNHFYIGYYETYYKYDNSLYQLFQRNLQIEVQIKKILQLSLKLIIVDANIGEQITINLGKYTLHYNISDMKPLMVSLGIDELQDYAIEIENIKFEFDNPNGYTKLQIIRKGCLKILCSFLLSELLIISPKCNNVCDECNVESGCIEPTSESQYCPQGYYYADFQCLKCFTNCARCTQYELCLECQQQFYLFQGSCYQKLKEKYQRAHMPNIVYSIPGYSPKLIYTYCIDQNQVRNVEKCICQDGYIFNEVFQCIPCHEQCQTCISAINHCYSCRSHEHRKLESGQCVCQEGYFEQSEKQFCSQCLSKCKQCQYKQFICTECHLSQHRVLNQNDCICQDGCLKCQDSCKNCKDYGTCIACDELQFRTLTFQNQCICKQGYFLNNELCQSCHYTCLECKDSSEFNKCTKCTLERRRKNIQMDYFECLCQIGFYDIGEQECYDCQLFDNPPIDHYCYTNCGDGIIQWNEECDNGVSTQYSGCHKCKLPQSKCQNEICQICNQKECVQCQDGYYLKSDYSCDKCSPICKTCKINPYNCIICADNNHQCSNCLPNQGYIYLENQCQSICGDGYITLEEECDDGNLLDNDGCNSNCLIEHYFICGNTCTNKPPWHFQIQQNKFDKYYQNQRQYHITIKNYESNIDKEQLQLTYVKTNQQYPSNCGQLNYTISQSSMSKVGYQQFIIKLHLYQSCIDQYLNIVLFNDSTIIYEKQIQIINYFTLQNQFTTMFDYLLYSFNLLLYVYAIIFTVNFIVIQSHKYIEILFIFQMIAYQKHFEILTPKYFESLVELFSPYQMIISQQLGIQNIEKSQQETNQFQVQDNIVRQLIFTIILILASSSLRLIVYALFRINQNRHHKSNKKLVQKLQRQLTYQLIYFLNYFNYQLYGWIILNQFNSYISIYIVFVIICHIKIQKYFRNQQPIRFIVLLNAAYIFILMMMTTNKIFQLLLTSLIVGVLLILSITDKTCFDLKYKLLLGNLWGTHFVYLIFELYTSTVQKYERLNQILGAILIINYFIILLLQMYEIIRTSLIITKKYYSNFKDKNKLKSQDQQLSGANAFSSLSLR</sequence>
<dbReference type="OMA" id="KNIQMDY"/>
<feature type="domain" description="EGF-like" evidence="5">
    <location>
        <begin position="786"/>
        <end position="833"/>
    </location>
</feature>
<feature type="transmembrane region" description="Helical" evidence="4">
    <location>
        <begin position="1271"/>
        <end position="1296"/>
    </location>
</feature>
<dbReference type="Pfam" id="PF13948">
    <property type="entry name" value="DUF4215"/>
    <property type="match status" value="2"/>
</dbReference>
<dbReference type="SMART" id="SM00181">
    <property type="entry name" value="EGF"/>
    <property type="match status" value="7"/>
</dbReference>
<feature type="transmembrane region" description="Helical" evidence="4">
    <location>
        <begin position="1360"/>
        <end position="1379"/>
    </location>
</feature>
<dbReference type="EMBL" id="CAJJDP010000078">
    <property type="protein sequence ID" value="CAD8182649.1"/>
    <property type="molecule type" value="Genomic_DNA"/>
</dbReference>
<keyword evidence="2" id="KW-0677">Repeat</keyword>
<feature type="domain" description="EGF-like" evidence="5">
    <location>
        <begin position="872"/>
        <end position="909"/>
    </location>
</feature>
<gene>
    <name evidence="6" type="ORF">POCTA_138.1.T0790148</name>
</gene>
<feature type="domain" description="EGF-like" evidence="5">
    <location>
        <begin position="910"/>
        <end position="952"/>
    </location>
</feature>
<dbReference type="PANTHER" id="PTHR15332">
    <property type="entry name" value="PROPROTEIN CONVERTASE SUBTILISIN_KEXIN TYPE 5-LIKE"/>
    <property type="match status" value="1"/>
</dbReference>
<keyword evidence="4" id="KW-1133">Transmembrane helix</keyword>
<dbReference type="SMART" id="SM00261">
    <property type="entry name" value="FU"/>
    <property type="match status" value="5"/>
</dbReference>
<feature type="transmembrane region" description="Helical" evidence="4">
    <location>
        <begin position="1308"/>
        <end position="1324"/>
    </location>
</feature>
<feature type="domain" description="EGF-like" evidence="5">
    <location>
        <begin position="125"/>
        <end position="155"/>
    </location>
</feature>
<dbReference type="InterPro" id="IPR000742">
    <property type="entry name" value="EGF"/>
</dbReference>
<feature type="domain" description="EGF-like" evidence="5">
    <location>
        <begin position="694"/>
        <end position="726"/>
    </location>
</feature>
<evidence type="ECO:0000256" key="2">
    <source>
        <dbReference type="ARBA" id="ARBA00022737"/>
    </source>
</evidence>
<comment type="caution">
    <text evidence="6">The sequence shown here is derived from an EMBL/GenBank/DDBJ whole genome shotgun (WGS) entry which is preliminary data.</text>
</comment>
<feature type="domain" description="EGF-like" evidence="5">
    <location>
        <begin position="646"/>
        <end position="693"/>
    </location>
</feature>
<reference evidence="6" key="1">
    <citation type="submission" date="2021-01" db="EMBL/GenBank/DDBJ databases">
        <authorList>
            <consortium name="Genoscope - CEA"/>
            <person name="William W."/>
        </authorList>
    </citation>
    <scope>NUCLEOTIDE SEQUENCE</scope>
</reference>
<evidence type="ECO:0000256" key="4">
    <source>
        <dbReference type="SAM" id="Phobius"/>
    </source>
</evidence>
<evidence type="ECO:0000313" key="7">
    <source>
        <dbReference type="Proteomes" id="UP000683925"/>
    </source>
</evidence>
<proteinExistence type="predicted"/>
<dbReference type="InterPro" id="IPR011936">
    <property type="entry name" value="Myxo_disulph_rpt"/>
</dbReference>
<accession>A0A8S1W3G7</accession>
<dbReference type="PANTHER" id="PTHR15332:SF175">
    <property type="entry name" value="PROPROTEIN CONVERTASE SUBTILISIN_KEXIN TYPE 5-LIKE"/>
    <property type="match status" value="1"/>
</dbReference>
<evidence type="ECO:0000256" key="1">
    <source>
        <dbReference type="ARBA" id="ARBA00022729"/>
    </source>
</evidence>
<dbReference type="OrthoDB" id="298369at2759"/>
<keyword evidence="3" id="KW-1015">Disulfide bond</keyword>
<evidence type="ECO:0000259" key="5">
    <source>
        <dbReference type="SMART" id="SM00181"/>
    </source>
</evidence>
<dbReference type="InterPro" id="IPR006212">
    <property type="entry name" value="Furin_repeat"/>
</dbReference>
<evidence type="ECO:0000313" key="6">
    <source>
        <dbReference type="EMBL" id="CAD8182649.1"/>
    </source>
</evidence>
<keyword evidence="4" id="KW-0472">Membrane</keyword>
<feature type="transmembrane region" description="Helical" evidence="4">
    <location>
        <begin position="1330"/>
        <end position="1348"/>
    </location>
</feature>
<dbReference type="Proteomes" id="UP000683925">
    <property type="component" value="Unassembled WGS sequence"/>
</dbReference>
<keyword evidence="1" id="KW-0732">Signal</keyword>
<feature type="domain" description="EGF-like" evidence="5">
    <location>
        <begin position="733"/>
        <end position="778"/>
    </location>
</feature>
<dbReference type="CDD" id="cd00064">
    <property type="entry name" value="FU"/>
    <property type="match status" value="1"/>
</dbReference>
<feature type="transmembrane region" description="Helical" evidence="4">
    <location>
        <begin position="1391"/>
        <end position="1412"/>
    </location>
</feature>
<feature type="transmembrane region" description="Helical" evidence="4">
    <location>
        <begin position="1213"/>
        <end position="1234"/>
    </location>
</feature>
<feature type="transmembrane region" description="Helical" evidence="4">
    <location>
        <begin position="1118"/>
        <end position="1141"/>
    </location>
</feature>
<dbReference type="NCBIfam" id="TIGR02232">
    <property type="entry name" value="myxo_disulf_rpt"/>
    <property type="match status" value="1"/>
</dbReference>